<evidence type="ECO:0000313" key="3">
    <source>
        <dbReference type="Proteomes" id="UP000075243"/>
    </source>
</evidence>
<feature type="domain" description="Reverse transcriptase Ty1/copia-type" evidence="1">
    <location>
        <begin position="4"/>
        <end position="253"/>
    </location>
</feature>
<dbReference type="InterPro" id="IPR013103">
    <property type="entry name" value="RVT_2"/>
</dbReference>
<dbReference type="PANTHER" id="PTHR11439">
    <property type="entry name" value="GAG-POL-RELATED RETROTRANSPOSON"/>
    <property type="match status" value="1"/>
</dbReference>
<dbReference type="Proteomes" id="UP000075243">
    <property type="component" value="Chromosome 6"/>
</dbReference>
<proteinExistence type="predicted"/>
<dbReference type="EMBL" id="CM003608">
    <property type="protein sequence ID" value="KYP66191.1"/>
    <property type="molecule type" value="Genomic_DNA"/>
</dbReference>
<dbReference type="Pfam" id="PF07727">
    <property type="entry name" value="RVT_2"/>
    <property type="match status" value="1"/>
</dbReference>
<gene>
    <name evidence="2" type="ORF">KK1_012475</name>
</gene>
<dbReference type="SUPFAM" id="SSF56672">
    <property type="entry name" value="DNA/RNA polymerases"/>
    <property type="match status" value="1"/>
</dbReference>
<organism evidence="2 3">
    <name type="scientific">Cajanus cajan</name>
    <name type="common">Pigeon pea</name>
    <name type="synonym">Cajanus indicus</name>
    <dbReference type="NCBI Taxonomy" id="3821"/>
    <lineage>
        <taxon>Eukaryota</taxon>
        <taxon>Viridiplantae</taxon>
        <taxon>Streptophyta</taxon>
        <taxon>Embryophyta</taxon>
        <taxon>Tracheophyta</taxon>
        <taxon>Spermatophyta</taxon>
        <taxon>Magnoliopsida</taxon>
        <taxon>eudicotyledons</taxon>
        <taxon>Gunneridae</taxon>
        <taxon>Pentapetalae</taxon>
        <taxon>rosids</taxon>
        <taxon>fabids</taxon>
        <taxon>Fabales</taxon>
        <taxon>Fabaceae</taxon>
        <taxon>Papilionoideae</taxon>
        <taxon>50 kb inversion clade</taxon>
        <taxon>NPAAA clade</taxon>
        <taxon>indigoferoid/millettioid clade</taxon>
        <taxon>Phaseoleae</taxon>
        <taxon>Cajanus</taxon>
    </lineage>
</organism>
<accession>A0A151TGK8</accession>
<reference evidence="2 3" key="1">
    <citation type="journal article" date="2012" name="Nat. Biotechnol.">
        <title>Draft genome sequence of pigeonpea (Cajanus cajan), an orphan legume crop of resource-poor farmers.</title>
        <authorList>
            <person name="Varshney R.K."/>
            <person name="Chen W."/>
            <person name="Li Y."/>
            <person name="Bharti A.K."/>
            <person name="Saxena R.K."/>
            <person name="Schlueter J.A."/>
            <person name="Donoghue M.T."/>
            <person name="Azam S."/>
            <person name="Fan G."/>
            <person name="Whaley A.M."/>
            <person name="Farmer A.D."/>
            <person name="Sheridan J."/>
            <person name="Iwata A."/>
            <person name="Tuteja R."/>
            <person name="Penmetsa R.V."/>
            <person name="Wu W."/>
            <person name="Upadhyaya H.D."/>
            <person name="Yang S.P."/>
            <person name="Shah T."/>
            <person name="Saxena K.B."/>
            <person name="Michael T."/>
            <person name="McCombie W.R."/>
            <person name="Yang B."/>
            <person name="Zhang G."/>
            <person name="Yang H."/>
            <person name="Wang J."/>
            <person name="Spillane C."/>
            <person name="Cook D.R."/>
            <person name="May G.D."/>
            <person name="Xu X."/>
            <person name="Jackson S.A."/>
        </authorList>
    </citation>
    <scope>NUCLEOTIDE SEQUENCE [LARGE SCALE GENOMIC DNA]</scope>
    <source>
        <strain evidence="3">cv. Asha</strain>
    </source>
</reference>
<keyword evidence="3" id="KW-1185">Reference proteome</keyword>
<dbReference type="CDD" id="cd09272">
    <property type="entry name" value="RNase_HI_RT_Ty1"/>
    <property type="match status" value="1"/>
</dbReference>
<sequence length="493" mass="55655">MEVNNTWTIQPLPPNKKPISCKWLFKLKLNADGTVAKHKARLVARGFTQQYGLDFQETFSPVAKITTLRVLLALAASKNWHLAQLDVNNAFLNGDLEEEIFMKIPQGYVSTNTCIDSTKASLVCKLNRSIYGLKQASRSWFNTFSNTLISQGYKQSKYDYTLFTKGSSSTFIVVLVYVDDIVLASPSPHMIHMAKTMLQQHFKLKDLGDLKFFLGLELSKSQEGIYLCQRHYALAILEDSGMLACKPSAIPMEANLKLHAESGTKLQDPSIYRRLIGRLLYLTISRPDICYAVHKLSQFVSNPHTDHMNAATLLLRYLKHTAGQGILFKANSDTRLHAYVDADWGTCSDSRRSTTGFCVFLGNSLVSWKVKRQKTVSRSSAEAEYRSLASVASEIIWLKNLLTDFQVTTTHAAVYCDNKAAIHIASNPIFHERTKHLEIDLHFVREQVTRGVLKLFHVRKFHQLADVFTKALPRNAFLSILSKMGIDNIFLPS</sequence>
<dbReference type="Gramene" id="C.cajan_12106.t">
    <property type="protein sequence ID" value="C.cajan_12106.t.cds1"/>
    <property type="gene ID" value="C.cajan_12106"/>
</dbReference>
<name>A0A151TGK8_CAJCA</name>
<dbReference type="InterPro" id="IPR043502">
    <property type="entry name" value="DNA/RNA_pol_sf"/>
</dbReference>
<dbReference type="AlphaFoldDB" id="A0A151TGK8"/>
<evidence type="ECO:0000313" key="2">
    <source>
        <dbReference type="EMBL" id="KYP66191.1"/>
    </source>
</evidence>
<dbReference type="PANTHER" id="PTHR11439:SF470">
    <property type="entry name" value="CYSTEINE-RICH RLK (RECEPTOR-LIKE PROTEIN KINASE) 8"/>
    <property type="match status" value="1"/>
</dbReference>
<evidence type="ECO:0000259" key="1">
    <source>
        <dbReference type="Pfam" id="PF07727"/>
    </source>
</evidence>
<protein>
    <submittedName>
        <fullName evidence="2">Retrovirus-related Pol polyprotein from transposon TNT 1-94</fullName>
    </submittedName>
</protein>